<dbReference type="RefSeq" id="WP_388232847.1">
    <property type="nucleotide sequence ID" value="NZ_JBHVZQ010000002.1"/>
</dbReference>
<reference evidence="2 3" key="1">
    <citation type="submission" date="2024-09" db="EMBL/GenBank/DDBJ databases">
        <title>The Natural Products Discovery Center: Release of the First 8490 Sequenced Strains for Exploring Actinobacteria Biosynthetic Diversity.</title>
        <authorList>
            <person name="Kalkreuter E."/>
            <person name="Kautsar S.A."/>
            <person name="Yang D."/>
            <person name="Bader C.D."/>
            <person name="Teijaro C.N."/>
            <person name="Fluegel L."/>
            <person name="Davis C.M."/>
            <person name="Simpson J.R."/>
            <person name="Lauterbach L."/>
            <person name="Steele A.D."/>
            <person name="Gui C."/>
            <person name="Meng S."/>
            <person name="Li G."/>
            <person name="Viehrig K."/>
            <person name="Ye F."/>
            <person name="Su P."/>
            <person name="Kiefer A.F."/>
            <person name="Nichols A."/>
            <person name="Cepeda A.J."/>
            <person name="Yan W."/>
            <person name="Fan B."/>
            <person name="Jiang Y."/>
            <person name="Adhikari A."/>
            <person name="Zheng C.-J."/>
            <person name="Schuster L."/>
            <person name="Cowan T.M."/>
            <person name="Smanski M.J."/>
            <person name="Chevrette M.G."/>
            <person name="De Carvalho L.P.S."/>
            <person name="Shen B."/>
        </authorList>
    </citation>
    <scope>NUCLEOTIDE SEQUENCE [LARGE SCALE GENOMIC DNA]</scope>
    <source>
        <strain evidence="2 3">NPDC058328</strain>
    </source>
</reference>
<proteinExistence type="predicted"/>
<accession>A0ABW6PZT7</accession>
<comment type="caution">
    <text evidence="2">The sequence shown here is derived from an EMBL/GenBank/DDBJ whole genome shotgun (WGS) entry which is preliminary data.</text>
</comment>
<evidence type="ECO:0000313" key="3">
    <source>
        <dbReference type="Proteomes" id="UP001601627"/>
    </source>
</evidence>
<sequence length="86" mass="9637">MRIQRLATVAAPTRRVGHPPDRRPGNEILADLWEFEAKPAGLQEAGARVLPWAFKEGTGAFLYWSVRPGQHPDDWTVLHNEGRGPL</sequence>
<feature type="region of interest" description="Disordered" evidence="1">
    <location>
        <begin position="1"/>
        <end position="23"/>
    </location>
</feature>
<evidence type="ECO:0000313" key="2">
    <source>
        <dbReference type="EMBL" id="MFF1272429.1"/>
    </source>
</evidence>
<keyword evidence="3" id="KW-1185">Reference proteome</keyword>
<dbReference type="EMBL" id="JBHVZQ010000002">
    <property type="protein sequence ID" value="MFF1272429.1"/>
    <property type="molecule type" value="Genomic_DNA"/>
</dbReference>
<name>A0ABW6PZT7_9ACTN</name>
<gene>
    <name evidence="2" type="ORF">ACFVZC_03245</name>
</gene>
<evidence type="ECO:0000256" key="1">
    <source>
        <dbReference type="SAM" id="MobiDB-lite"/>
    </source>
</evidence>
<organism evidence="2 3">
    <name type="scientific">Streptomyces marokkonensis</name>
    <dbReference type="NCBI Taxonomy" id="324855"/>
    <lineage>
        <taxon>Bacteria</taxon>
        <taxon>Bacillati</taxon>
        <taxon>Actinomycetota</taxon>
        <taxon>Actinomycetes</taxon>
        <taxon>Kitasatosporales</taxon>
        <taxon>Streptomycetaceae</taxon>
        <taxon>Streptomyces</taxon>
    </lineage>
</organism>
<dbReference type="Proteomes" id="UP001601627">
    <property type="component" value="Unassembled WGS sequence"/>
</dbReference>
<protein>
    <submittedName>
        <fullName evidence="2">Uncharacterized protein</fullName>
    </submittedName>
</protein>